<protein>
    <recommendedName>
        <fullName evidence="2">CCHC-type domain-containing protein</fullName>
    </recommendedName>
</protein>
<dbReference type="SUPFAM" id="SSF57756">
    <property type="entry name" value="Retrovirus zinc finger-like domains"/>
    <property type="match status" value="1"/>
</dbReference>
<dbReference type="SMART" id="SM00343">
    <property type="entry name" value="ZnF_C2HC"/>
    <property type="match status" value="2"/>
</dbReference>
<dbReference type="InterPro" id="IPR036875">
    <property type="entry name" value="Znf_CCHC_sf"/>
</dbReference>
<proteinExistence type="predicted"/>
<dbReference type="Proteomes" id="UP000053825">
    <property type="component" value="Unassembled WGS sequence"/>
</dbReference>
<gene>
    <name evidence="3" type="ORF">WH47_09083</name>
</gene>
<feature type="region of interest" description="Disordered" evidence="1">
    <location>
        <begin position="347"/>
        <end position="404"/>
    </location>
</feature>
<accession>A0A0L7QJF3</accession>
<evidence type="ECO:0000313" key="4">
    <source>
        <dbReference type="Proteomes" id="UP000053825"/>
    </source>
</evidence>
<reference evidence="4" key="1">
    <citation type="submission" date="2015-07" db="EMBL/GenBank/DDBJ databases">
        <title>The genome of Habropoda laboriosa.</title>
        <authorList>
            <person name="Pan H."/>
            <person name="Kapheim K."/>
        </authorList>
    </citation>
    <scope>NUCLEOTIDE SEQUENCE [LARGE SCALE GENOMIC DNA]</scope>
</reference>
<dbReference type="EMBL" id="LHQN01028021">
    <property type="protein sequence ID" value="KOC58704.1"/>
    <property type="molecule type" value="Genomic_DNA"/>
</dbReference>
<feature type="compositionally biased region" description="Low complexity" evidence="1">
    <location>
        <begin position="379"/>
        <end position="395"/>
    </location>
</feature>
<feature type="domain" description="CCHC-type" evidence="2">
    <location>
        <begin position="290"/>
        <end position="306"/>
    </location>
</feature>
<feature type="region of interest" description="Disordered" evidence="1">
    <location>
        <begin position="93"/>
        <end position="121"/>
    </location>
</feature>
<dbReference type="Gene3D" id="4.10.60.10">
    <property type="entry name" value="Zinc finger, CCHC-type"/>
    <property type="match status" value="1"/>
</dbReference>
<feature type="domain" description="CCHC-type" evidence="2">
    <location>
        <begin position="313"/>
        <end position="329"/>
    </location>
</feature>
<name>A0A0L7QJF3_9HYME</name>
<keyword evidence="4" id="KW-1185">Reference proteome</keyword>
<evidence type="ECO:0000259" key="2">
    <source>
        <dbReference type="SMART" id="SM00343"/>
    </source>
</evidence>
<comment type="caution">
    <text evidence="3">The sequence shown here is derived from an EMBL/GenBank/DDBJ whole genome shotgun (WGS) entry which is preliminary data.</text>
</comment>
<evidence type="ECO:0000313" key="3">
    <source>
        <dbReference type="EMBL" id="KOC58704.1"/>
    </source>
</evidence>
<dbReference type="AlphaFoldDB" id="A0A0L7QJF3"/>
<organism evidence="3 4">
    <name type="scientific">Habropoda laboriosa</name>
    <dbReference type="NCBI Taxonomy" id="597456"/>
    <lineage>
        <taxon>Eukaryota</taxon>
        <taxon>Metazoa</taxon>
        <taxon>Ecdysozoa</taxon>
        <taxon>Arthropoda</taxon>
        <taxon>Hexapoda</taxon>
        <taxon>Insecta</taxon>
        <taxon>Pterygota</taxon>
        <taxon>Neoptera</taxon>
        <taxon>Endopterygota</taxon>
        <taxon>Hymenoptera</taxon>
        <taxon>Apocrita</taxon>
        <taxon>Aculeata</taxon>
        <taxon>Apoidea</taxon>
        <taxon>Anthophila</taxon>
        <taxon>Apidae</taxon>
        <taxon>Habropoda</taxon>
    </lineage>
</organism>
<evidence type="ECO:0000256" key="1">
    <source>
        <dbReference type="SAM" id="MobiDB-lite"/>
    </source>
</evidence>
<feature type="compositionally biased region" description="Basic and acidic residues" evidence="1">
    <location>
        <begin position="27"/>
        <end position="61"/>
    </location>
</feature>
<feature type="compositionally biased region" description="Basic and acidic residues" evidence="1">
    <location>
        <begin position="1"/>
        <end position="13"/>
    </location>
</feature>
<dbReference type="OrthoDB" id="7490362at2759"/>
<dbReference type="InterPro" id="IPR001878">
    <property type="entry name" value="Znf_CCHC"/>
</dbReference>
<feature type="region of interest" description="Disordered" evidence="1">
    <location>
        <begin position="1"/>
        <end position="80"/>
    </location>
</feature>
<dbReference type="GO" id="GO:0003676">
    <property type="term" value="F:nucleic acid binding"/>
    <property type="evidence" value="ECO:0007669"/>
    <property type="project" value="InterPro"/>
</dbReference>
<feature type="compositionally biased region" description="Low complexity" evidence="1">
    <location>
        <begin position="105"/>
        <end position="121"/>
    </location>
</feature>
<dbReference type="GO" id="GO:0008270">
    <property type="term" value="F:zinc ion binding"/>
    <property type="evidence" value="ECO:0007669"/>
    <property type="project" value="InterPro"/>
</dbReference>
<dbReference type="STRING" id="597456.A0A0L7QJF3"/>
<sequence>MEKKLNNFREELFPGRTARPPLGVKPAQEKKKVEAGTTRERPEAATRRTANEERKKEESADARQTATAKNPAPPPQENTWAKVVGRREARALKAATTEPQKKQQKPGGAPQQQQPRLARAPRTAAVTLTIPPEVPVTYADAMKSVRSSVNLREVGIENLKHRRGATGSMVLEVTGPENATKAEALRAKMAEVLQGSGIKVACPTKRAEIRIRGLDISASTLEVAEAVAAAGGCEVGEIKTGEIRFPPTRGAGAVWLQCPLAAARKVVAAGELTVGWCRCRVEALAARPLQCYRCLEVGHVRLACKSAVDRSGRCYTCGSAEHHASGCTEAPRCPLCSDLGRPAGHRLGGRGCAPRATDRRAPASSIADADTRKRRMETGETPATTAATTITATGGNPEGAAPAV</sequence>